<reference evidence="1" key="2">
    <citation type="journal article" date="2023" name="IMA Fungus">
        <title>Comparative genomic study of the Penicillium genus elucidates a diverse pangenome and 15 lateral gene transfer events.</title>
        <authorList>
            <person name="Petersen C."/>
            <person name="Sorensen T."/>
            <person name="Nielsen M.R."/>
            <person name="Sondergaard T.E."/>
            <person name="Sorensen J.L."/>
            <person name="Fitzpatrick D.A."/>
            <person name="Frisvad J.C."/>
            <person name="Nielsen K.L."/>
        </authorList>
    </citation>
    <scope>NUCLEOTIDE SEQUENCE</scope>
    <source>
        <strain evidence="1">IBT 29677</strain>
    </source>
</reference>
<reference evidence="1" key="1">
    <citation type="submission" date="2022-12" db="EMBL/GenBank/DDBJ databases">
        <authorList>
            <person name="Petersen C."/>
        </authorList>
    </citation>
    <scope>NUCLEOTIDE SEQUENCE</scope>
    <source>
        <strain evidence="1">IBT 29677</strain>
    </source>
</reference>
<evidence type="ECO:0000313" key="2">
    <source>
        <dbReference type="Proteomes" id="UP001147747"/>
    </source>
</evidence>
<protein>
    <submittedName>
        <fullName evidence="1">Uncharacterized protein</fullName>
    </submittedName>
</protein>
<accession>A0A9W9VQW3</accession>
<name>A0A9W9VQW3_9EURO</name>
<dbReference type="OrthoDB" id="4274017at2759"/>
<comment type="caution">
    <text evidence="1">The sequence shown here is derived from an EMBL/GenBank/DDBJ whole genome shotgun (WGS) entry which is preliminary data.</text>
</comment>
<evidence type="ECO:0000313" key="1">
    <source>
        <dbReference type="EMBL" id="KAJ5387535.1"/>
    </source>
</evidence>
<dbReference type="EMBL" id="JAPZBU010000009">
    <property type="protein sequence ID" value="KAJ5387535.1"/>
    <property type="molecule type" value="Genomic_DNA"/>
</dbReference>
<dbReference type="AlphaFoldDB" id="A0A9W9VQW3"/>
<proteinExistence type="predicted"/>
<dbReference type="RefSeq" id="XP_056485333.1">
    <property type="nucleotide sequence ID" value="XM_056634713.1"/>
</dbReference>
<dbReference type="GeneID" id="81373693"/>
<keyword evidence="2" id="KW-1185">Reference proteome</keyword>
<sequence>MDRHIRLEVHVPPLLSYSDPKDPQLTLTLTLINSATPVTLVRLDAGLVPIVNCLKISEADTGIMPPLPTVDTYRKGPPGTATQEDMDRLLTLHPDVPYVMSQSFRPLGHEKFTPENTGGISENKYRFWRLGMHLLKTGQPYRLNVIEGLGTYAWMEGDKTDLFGKSWENSPVKIPILPGEGVKFRIEDVI</sequence>
<dbReference type="Proteomes" id="UP001147747">
    <property type="component" value="Unassembled WGS sequence"/>
</dbReference>
<organism evidence="1 2">
    <name type="scientific">Penicillium cosmopolitanum</name>
    <dbReference type="NCBI Taxonomy" id="1131564"/>
    <lineage>
        <taxon>Eukaryota</taxon>
        <taxon>Fungi</taxon>
        <taxon>Dikarya</taxon>
        <taxon>Ascomycota</taxon>
        <taxon>Pezizomycotina</taxon>
        <taxon>Eurotiomycetes</taxon>
        <taxon>Eurotiomycetidae</taxon>
        <taxon>Eurotiales</taxon>
        <taxon>Aspergillaceae</taxon>
        <taxon>Penicillium</taxon>
    </lineage>
</organism>
<gene>
    <name evidence="1" type="ORF">N7509_010076</name>
</gene>